<keyword evidence="1" id="KW-0343">GTPase activation</keyword>
<dbReference type="GO" id="GO:0005737">
    <property type="term" value="C:cytoplasm"/>
    <property type="evidence" value="ECO:0007669"/>
    <property type="project" value="TreeGrafter"/>
</dbReference>
<protein>
    <submittedName>
        <fullName evidence="4">Rho GTPase activation protein</fullName>
    </submittedName>
</protein>
<dbReference type="InterPro" id="IPR008936">
    <property type="entry name" value="Rho_GTPase_activation_prot"/>
</dbReference>
<dbReference type="InterPro" id="IPR000198">
    <property type="entry name" value="RhoGAP_dom"/>
</dbReference>
<feature type="region of interest" description="Disordered" evidence="2">
    <location>
        <begin position="1"/>
        <end position="22"/>
    </location>
</feature>
<comment type="caution">
    <text evidence="4">The sequence shown here is derived from an EMBL/GenBank/DDBJ whole genome shotgun (WGS) entry which is preliminary data.</text>
</comment>
<feature type="compositionally biased region" description="Pro residues" evidence="2">
    <location>
        <begin position="1"/>
        <end position="17"/>
    </location>
</feature>
<feature type="domain" description="Rho-GAP" evidence="3">
    <location>
        <begin position="68"/>
        <end position="283"/>
    </location>
</feature>
<dbReference type="SUPFAM" id="SSF48350">
    <property type="entry name" value="GTPase activation domain, GAP"/>
    <property type="match status" value="1"/>
</dbReference>
<dbReference type="Pfam" id="PF00620">
    <property type="entry name" value="RhoGAP"/>
    <property type="match status" value="1"/>
</dbReference>
<dbReference type="Gene3D" id="1.10.555.10">
    <property type="entry name" value="Rho GTPase activation protein"/>
    <property type="match status" value="1"/>
</dbReference>
<dbReference type="SMART" id="SM00324">
    <property type="entry name" value="RhoGAP"/>
    <property type="match status" value="1"/>
</dbReference>
<evidence type="ECO:0000259" key="3">
    <source>
        <dbReference type="PROSITE" id="PS50238"/>
    </source>
</evidence>
<dbReference type="PANTHER" id="PTHR23176:SF0">
    <property type="entry name" value="RHO GTPASE ACTIVATING PROTEIN AT 19D, ISOFORM D"/>
    <property type="match status" value="1"/>
</dbReference>
<evidence type="ECO:0000313" key="4">
    <source>
        <dbReference type="EMBL" id="KAF1799101.1"/>
    </source>
</evidence>
<dbReference type="AlphaFoldDB" id="A0A8H4BBQ8"/>
<evidence type="ECO:0000256" key="1">
    <source>
        <dbReference type="ARBA" id="ARBA00022468"/>
    </source>
</evidence>
<dbReference type="GO" id="GO:0005096">
    <property type="term" value="F:GTPase activator activity"/>
    <property type="evidence" value="ECO:0007669"/>
    <property type="project" value="UniProtKB-KW"/>
</dbReference>
<dbReference type="PROSITE" id="PS50238">
    <property type="entry name" value="RHOGAP"/>
    <property type="match status" value="1"/>
</dbReference>
<gene>
    <name evidence="4" type="ORF">FB192DRAFT_1439257</name>
</gene>
<accession>A0A8H4BBQ8</accession>
<dbReference type="Proteomes" id="UP000469890">
    <property type="component" value="Unassembled WGS sequence"/>
</dbReference>
<evidence type="ECO:0000256" key="2">
    <source>
        <dbReference type="SAM" id="MobiDB-lite"/>
    </source>
</evidence>
<dbReference type="EMBL" id="JAAECE010000007">
    <property type="protein sequence ID" value="KAF1799101.1"/>
    <property type="molecule type" value="Genomic_DNA"/>
</dbReference>
<name>A0A8H4BBQ8_MUCCL</name>
<organism evidence="4 5">
    <name type="scientific">Mucor circinelloides f. lusitanicus</name>
    <name type="common">Mucor racemosus var. lusitanicus</name>
    <dbReference type="NCBI Taxonomy" id="29924"/>
    <lineage>
        <taxon>Eukaryota</taxon>
        <taxon>Fungi</taxon>
        <taxon>Fungi incertae sedis</taxon>
        <taxon>Mucoromycota</taxon>
        <taxon>Mucoromycotina</taxon>
        <taxon>Mucoromycetes</taxon>
        <taxon>Mucorales</taxon>
        <taxon>Mucorineae</taxon>
        <taxon>Mucoraceae</taxon>
        <taxon>Mucor</taxon>
    </lineage>
</organism>
<reference evidence="4 5" key="1">
    <citation type="submission" date="2019-09" db="EMBL/GenBank/DDBJ databases">
        <authorList>
            <consortium name="DOE Joint Genome Institute"/>
            <person name="Mondo S.J."/>
            <person name="Navarro-Mendoza M.I."/>
            <person name="Perez-Arques C."/>
            <person name="Panchal S."/>
            <person name="Nicolas F.E."/>
            <person name="Ganguly P."/>
            <person name="Pangilinan J."/>
            <person name="Grigoriev I."/>
            <person name="Heitman J."/>
            <person name="Sanya K."/>
            <person name="Garre V."/>
        </authorList>
    </citation>
    <scope>NUCLEOTIDE SEQUENCE [LARGE SCALE GENOMIC DNA]</scope>
    <source>
        <strain evidence="4 5">MU402</strain>
    </source>
</reference>
<sequence length="447" mass="49960">MYPAFNPTPSPNSPPPAVQKKKHRNPFTYLFTKQYKSTPTSHLYGQQQEQSKQGIFGVPLCDASKIGADLWDLRVPDPVALCFDEISKRGLTTEGIFRLSGATSEVISLENKINMCSPDERKSIDPSQFDIHTLTSLVKKYLRELPEPVIPNAFHEQFQDVDLDFNTVQQLSAIIVKLPFYNRQLLHAILLISARIQHNVGLNMMCPEALATVFAPVCTGFEQSLKDHMNTSFSTPTATIHKKSKKNAHSSIQQSSNIELHIKRNKNWTNIWKVMIEQHESLISALDKQMYQSQESQHRPAQDLTWKQHRVYYNHSPASAGNRSLPSPFSTNGSLVPLPNDIMMAQFYPMQPQGTNSTIIPVAQPSTAGPPPSCNSPLSASVSATTISSAANYYHQQRSNDIIFEESDSHHSSSSNSGFHHSLAKKTSSFFPKSNTIRKILSASTLR</sequence>
<dbReference type="GO" id="GO:0007165">
    <property type="term" value="P:signal transduction"/>
    <property type="evidence" value="ECO:0007669"/>
    <property type="project" value="InterPro"/>
</dbReference>
<evidence type="ECO:0000313" key="5">
    <source>
        <dbReference type="Proteomes" id="UP000469890"/>
    </source>
</evidence>
<dbReference type="InterPro" id="IPR050729">
    <property type="entry name" value="Rho-GAP"/>
</dbReference>
<dbReference type="PANTHER" id="PTHR23176">
    <property type="entry name" value="RHO/RAC/CDC GTPASE-ACTIVATING PROTEIN"/>
    <property type="match status" value="1"/>
</dbReference>
<proteinExistence type="predicted"/>
<dbReference type="CDD" id="cd00159">
    <property type="entry name" value="RhoGAP"/>
    <property type="match status" value="1"/>
</dbReference>